<keyword evidence="3" id="KW-1185">Reference proteome</keyword>
<feature type="compositionally biased region" description="Polar residues" evidence="1">
    <location>
        <begin position="142"/>
        <end position="152"/>
    </location>
</feature>
<feature type="region of interest" description="Disordered" evidence="1">
    <location>
        <begin position="135"/>
        <end position="155"/>
    </location>
</feature>
<dbReference type="OrthoDB" id="6378351at2759"/>
<reference evidence="2" key="1">
    <citation type="submission" date="2021-06" db="EMBL/GenBank/DDBJ databases">
        <authorList>
            <person name="Hodson N. C."/>
            <person name="Mongue J. A."/>
            <person name="Jaron S. K."/>
        </authorList>
    </citation>
    <scope>NUCLEOTIDE SEQUENCE</scope>
</reference>
<comment type="caution">
    <text evidence="2">The sequence shown here is derived from an EMBL/GenBank/DDBJ whole genome shotgun (WGS) entry which is preliminary data.</text>
</comment>
<protein>
    <submittedName>
        <fullName evidence="2">Uncharacterized protein</fullName>
    </submittedName>
</protein>
<dbReference type="AlphaFoldDB" id="A0A8J2JNY9"/>
<organism evidence="2 3">
    <name type="scientific">Allacma fusca</name>
    <dbReference type="NCBI Taxonomy" id="39272"/>
    <lineage>
        <taxon>Eukaryota</taxon>
        <taxon>Metazoa</taxon>
        <taxon>Ecdysozoa</taxon>
        <taxon>Arthropoda</taxon>
        <taxon>Hexapoda</taxon>
        <taxon>Collembola</taxon>
        <taxon>Symphypleona</taxon>
        <taxon>Sminthuridae</taxon>
        <taxon>Allacma</taxon>
    </lineage>
</organism>
<dbReference type="EMBL" id="CAJVCH010106472">
    <property type="protein sequence ID" value="CAG7724177.1"/>
    <property type="molecule type" value="Genomic_DNA"/>
</dbReference>
<evidence type="ECO:0000313" key="2">
    <source>
        <dbReference type="EMBL" id="CAG7724177.1"/>
    </source>
</evidence>
<gene>
    <name evidence="2" type="ORF">AFUS01_LOCUS13214</name>
</gene>
<accession>A0A8J2JNY9</accession>
<evidence type="ECO:0000313" key="3">
    <source>
        <dbReference type="Proteomes" id="UP000708208"/>
    </source>
</evidence>
<dbReference type="Proteomes" id="UP000708208">
    <property type="component" value="Unassembled WGS sequence"/>
</dbReference>
<name>A0A8J2JNY9_9HEXA</name>
<sequence length="238" mass="26826">MVWRDQVARRIEGLKVVFESCAKRIMYIFPTIFAKTSCMMNPILYGFTNRFLRKELLSVLKKWFGLTTPMEDFQIMRLRQQEGLYNKEGVYTGRNHCLCTCDRCAASRRLIFPSSDAVSQRALIDLYIRQQREKDAEEAKKTMSSSRPTSLNLHVPNSGFVTRSASLNIQMSVRDNTERATLSTGSAPGRGVDVLKILSLPELTVSQPDGTLGDLKLEHNDLQMTAALPSNSQVITAV</sequence>
<proteinExistence type="predicted"/>
<dbReference type="PROSITE" id="PS00238">
    <property type="entry name" value="OPSIN"/>
    <property type="match status" value="1"/>
</dbReference>
<dbReference type="SUPFAM" id="SSF81321">
    <property type="entry name" value="Family A G protein-coupled receptor-like"/>
    <property type="match status" value="1"/>
</dbReference>
<dbReference type="InterPro" id="IPR027430">
    <property type="entry name" value="Retinal_BS"/>
</dbReference>
<evidence type="ECO:0000256" key="1">
    <source>
        <dbReference type="SAM" id="MobiDB-lite"/>
    </source>
</evidence>